<keyword evidence="2" id="KW-1185">Reference proteome</keyword>
<gene>
    <name evidence="1" type="ORF">OIU79_008139</name>
</gene>
<evidence type="ECO:0000313" key="1">
    <source>
        <dbReference type="EMBL" id="KAJ6711855.1"/>
    </source>
</evidence>
<reference evidence="1" key="1">
    <citation type="submission" date="2022-11" db="EMBL/GenBank/DDBJ databases">
        <authorList>
            <person name="Hyden B.L."/>
            <person name="Feng K."/>
            <person name="Yates T."/>
            <person name="Jawdy S."/>
            <person name="Smart L.B."/>
            <person name="Muchero W."/>
        </authorList>
    </citation>
    <scope>NUCLEOTIDE SEQUENCE</scope>
    <source>
        <tissue evidence="1">Shoot tip</tissue>
    </source>
</reference>
<organism evidence="1 2">
    <name type="scientific">Salix purpurea</name>
    <name type="common">Purple osier willow</name>
    <dbReference type="NCBI Taxonomy" id="77065"/>
    <lineage>
        <taxon>Eukaryota</taxon>
        <taxon>Viridiplantae</taxon>
        <taxon>Streptophyta</taxon>
        <taxon>Embryophyta</taxon>
        <taxon>Tracheophyta</taxon>
        <taxon>Spermatophyta</taxon>
        <taxon>Magnoliopsida</taxon>
        <taxon>eudicotyledons</taxon>
        <taxon>Gunneridae</taxon>
        <taxon>Pentapetalae</taxon>
        <taxon>rosids</taxon>
        <taxon>fabids</taxon>
        <taxon>Malpighiales</taxon>
        <taxon>Salicaceae</taxon>
        <taxon>Saliceae</taxon>
        <taxon>Salix</taxon>
    </lineage>
</organism>
<protein>
    <submittedName>
        <fullName evidence="1">Uncharacterized protein</fullName>
    </submittedName>
</protein>
<accession>A0A9Q0YVR1</accession>
<dbReference type="OrthoDB" id="206201at2759"/>
<dbReference type="EMBL" id="JAPFFK010000015">
    <property type="protein sequence ID" value="KAJ6711855.1"/>
    <property type="molecule type" value="Genomic_DNA"/>
</dbReference>
<reference evidence="1" key="2">
    <citation type="journal article" date="2023" name="Int. J. Mol. Sci.">
        <title>De Novo Assembly and Annotation of 11 Diverse Shrub Willow (Salix) Genomes Reveals Novel Gene Organization in Sex-Linked Regions.</title>
        <authorList>
            <person name="Hyden B."/>
            <person name="Feng K."/>
            <person name="Yates T.B."/>
            <person name="Jawdy S."/>
            <person name="Cereghino C."/>
            <person name="Smart L.B."/>
            <person name="Muchero W."/>
        </authorList>
    </citation>
    <scope>NUCLEOTIDE SEQUENCE</scope>
    <source>
        <tissue evidence="1">Shoot tip</tissue>
    </source>
</reference>
<evidence type="ECO:0000313" key="2">
    <source>
        <dbReference type="Proteomes" id="UP001151532"/>
    </source>
</evidence>
<dbReference type="Proteomes" id="UP001151532">
    <property type="component" value="Chromosome 1"/>
</dbReference>
<dbReference type="AlphaFoldDB" id="A0A9Q0YVR1"/>
<name>A0A9Q0YVR1_SALPP</name>
<proteinExistence type="predicted"/>
<comment type="caution">
    <text evidence="1">The sequence shown here is derived from an EMBL/GenBank/DDBJ whole genome shotgun (WGS) entry which is preliminary data.</text>
</comment>
<sequence length="84" mass="10060">MNVTHSLRDNSNDMRESLELESFRKGKFGREAMENGFGKTKGFESRWTWTMKVRGCSLVEEEDAMARRERKERRESIVKEWKWG</sequence>